<keyword evidence="4" id="KW-1185">Reference proteome</keyword>
<sequence length="580" mass="65931">MKFRPYDILVKKTSDKDIITFKLKSSDTIKHLKAMIQCVEGVPVERQTLVYNGKVLDRDNETLAACNVESWSTVHAIFCSEKINPKVDGVSIHVKVPGWGPVLVDIKPWFTGREIKAVTESVVGFGLDDFVVSHGEEFVEDCTRISECNLNKNLRFTLLPVGNRFPIIARGCGWEELISVSELDTVRDLKEIAGKFAEVQLDKQWLFHGGHMVYLDDDEKTLGFYHVNKRSTIWVFGSSSKLSIKMPQVGETIALSIYKVSSIMDIKQYICEKMGIPCTSQKLFYKGQLLDEAECLKTYNMERNCVVYAVFRCGDQAEEVEETSLTFRKTQRNSKEYMVRHSHFQEPERKPDPKPVYDEDSFEIKFSSSHTIFDVKVIVECMLDLPISDQQPYCHDEMLKDWEVISDCNVTNWYFSSSPLTIYVRTPDVTALGLPAKSSDIIDDVWIPTPMIEEVNGQPCLFLDGTRLMGTKTLAQYGIQSGADLLLDCLVQINVTGPDGTITKADVNPSHIIKAVKEKIEEKCGIPYGIQSLTYGDEELDDNMTIGQYEALFGSLWALRWKFSRSSWSFFWPSYNALHC</sequence>
<evidence type="ECO:0000313" key="3">
    <source>
        <dbReference type="EMBL" id="TQE09839.1"/>
    </source>
</evidence>
<feature type="domain" description="Ubiquitin-like" evidence="2">
    <location>
        <begin position="6"/>
        <end position="77"/>
    </location>
</feature>
<dbReference type="Pfam" id="PF00240">
    <property type="entry name" value="ubiquitin"/>
    <property type="match status" value="4"/>
</dbReference>
<dbReference type="PROSITE" id="PS50053">
    <property type="entry name" value="UBIQUITIN_2"/>
    <property type="match status" value="3"/>
</dbReference>
<dbReference type="InterPro" id="IPR050158">
    <property type="entry name" value="Ubiquitin_ubiquitin-like"/>
</dbReference>
<dbReference type="Proteomes" id="UP000315295">
    <property type="component" value="Unassembled WGS sequence"/>
</dbReference>
<evidence type="ECO:0000259" key="2">
    <source>
        <dbReference type="PROSITE" id="PS50053"/>
    </source>
</evidence>
<organism evidence="3 4">
    <name type="scientific">Malus baccata</name>
    <name type="common">Siberian crab apple</name>
    <name type="synonym">Pyrus baccata</name>
    <dbReference type="NCBI Taxonomy" id="106549"/>
    <lineage>
        <taxon>Eukaryota</taxon>
        <taxon>Viridiplantae</taxon>
        <taxon>Streptophyta</taxon>
        <taxon>Embryophyta</taxon>
        <taxon>Tracheophyta</taxon>
        <taxon>Spermatophyta</taxon>
        <taxon>Magnoliopsida</taxon>
        <taxon>eudicotyledons</taxon>
        <taxon>Gunneridae</taxon>
        <taxon>Pentapetalae</taxon>
        <taxon>rosids</taxon>
        <taxon>fabids</taxon>
        <taxon>Rosales</taxon>
        <taxon>Rosaceae</taxon>
        <taxon>Amygdaloideae</taxon>
        <taxon>Maleae</taxon>
        <taxon>Malus</taxon>
    </lineage>
</organism>
<evidence type="ECO:0000256" key="1">
    <source>
        <dbReference type="ARBA" id="ARBA00022499"/>
    </source>
</evidence>
<name>A0A540NFP1_MALBA</name>
<feature type="domain" description="Ubiquitin-like" evidence="2">
    <location>
        <begin position="240"/>
        <end position="312"/>
    </location>
</feature>
<reference evidence="3 4" key="1">
    <citation type="journal article" date="2019" name="G3 (Bethesda)">
        <title>Sequencing of a Wild Apple (Malus baccata) Genome Unravels the Differences Between Cultivated and Wild Apple Species Regarding Disease Resistance and Cold Tolerance.</title>
        <authorList>
            <person name="Chen X."/>
        </authorList>
    </citation>
    <scope>NUCLEOTIDE SEQUENCE [LARGE SCALE GENOMIC DNA]</scope>
    <source>
        <strain evidence="4">cv. Shandingzi</strain>
        <tissue evidence="3">Leaves</tissue>
    </source>
</reference>
<proteinExistence type="predicted"/>
<dbReference type="PANTHER" id="PTHR10666">
    <property type="entry name" value="UBIQUITIN"/>
    <property type="match status" value="1"/>
</dbReference>
<comment type="caution">
    <text evidence="3">The sequence shown here is derived from an EMBL/GenBank/DDBJ whole genome shotgun (WGS) entry which is preliminary data.</text>
</comment>
<gene>
    <name evidence="3" type="ORF">C1H46_004613</name>
</gene>
<accession>A0A540NFP1</accession>
<dbReference type="CDD" id="cd17039">
    <property type="entry name" value="Ubl_ubiquitin_like"/>
    <property type="match status" value="4"/>
</dbReference>
<dbReference type="EMBL" id="VIEB01000052">
    <property type="protein sequence ID" value="TQE09839.1"/>
    <property type="molecule type" value="Genomic_DNA"/>
</dbReference>
<dbReference type="GO" id="GO:0003729">
    <property type="term" value="F:mRNA binding"/>
    <property type="evidence" value="ECO:0007669"/>
    <property type="project" value="UniProtKB-ARBA"/>
</dbReference>
<dbReference type="InterPro" id="IPR000626">
    <property type="entry name" value="Ubiquitin-like_dom"/>
</dbReference>
<keyword evidence="1" id="KW-1017">Isopeptide bond</keyword>
<dbReference type="SMART" id="SM00213">
    <property type="entry name" value="UBQ"/>
    <property type="match status" value="4"/>
</dbReference>
<dbReference type="InterPro" id="IPR029071">
    <property type="entry name" value="Ubiquitin-like_domsf"/>
</dbReference>
<dbReference type="STRING" id="106549.A0A540NFP1"/>
<dbReference type="AlphaFoldDB" id="A0A540NFP1"/>
<protein>
    <recommendedName>
        <fullName evidence="2">Ubiquitin-like domain-containing protein</fullName>
    </recommendedName>
</protein>
<feature type="domain" description="Ubiquitin-like" evidence="2">
    <location>
        <begin position="491"/>
        <end position="549"/>
    </location>
</feature>
<dbReference type="SUPFAM" id="SSF54236">
    <property type="entry name" value="Ubiquitin-like"/>
    <property type="match status" value="6"/>
</dbReference>
<evidence type="ECO:0000313" key="4">
    <source>
        <dbReference type="Proteomes" id="UP000315295"/>
    </source>
</evidence>
<dbReference type="Gene3D" id="3.10.20.90">
    <property type="entry name" value="Phosphatidylinositol 3-kinase Catalytic Subunit, Chain A, domain 1"/>
    <property type="match status" value="5"/>
</dbReference>